<dbReference type="AlphaFoldDB" id="A0AAU9XB83"/>
<protein>
    <submittedName>
        <fullName evidence="1">Uncharacterized protein</fullName>
    </submittedName>
</protein>
<reference evidence="1 2" key="1">
    <citation type="submission" date="2022-05" db="EMBL/GenBank/DDBJ databases">
        <authorList>
            <consortium name="Genoscope - CEA"/>
            <person name="William W."/>
        </authorList>
    </citation>
    <scope>NUCLEOTIDE SEQUENCE [LARGE SCALE GENOMIC DNA]</scope>
</reference>
<name>A0AAU9XB83_9CNID</name>
<accession>A0AAU9XB83</accession>
<organism evidence="1 2">
    <name type="scientific">Pocillopora meandrina</name>
    <dbReference type="NCBI Taxonomy" id="46732"/>
    <lineage>
        <taxon>Eukaryota</taxon>
        <taxon>Metazoa</taxon>
        <taxon>Cnidaria</taxon>
        <taxon>Anthozoa</taxon>
        <taxon>Hexacorallia</taxon>
        <taxon>Scleractinia</taxon>
        <taxon>Astrocoeniina</taxon>
        <taxon>Pocilloporidae</taxon>
        <taxon>Pocillopora</taxon>
    </lineage>
</organism>
<proteinExistence type="predicted"/>
<keyword evidence="2" id="KW-1185">Reference proteome</keyword>
<comment type="caution">
    <text evidence="1">The sequence shown here is derived from an EMBL/GenBank/DDBJ whole genome shotgun (WGS) entry which is preliminary data.</text>
</comment>
<evidence type="ECO:0000313" key="1">
    <source>
        <dbReference type="EMBL" id="CAH3142326.1"/>
    </source>
</evidence>
<evidence type="ECO:0000313" key="2">
    <source>
        <dbReference type="Proteomes" id="UP001159428"/>
    </source>
</evidence>
<dbReference type="EMBL" id="CALNXJ010000036">
    <property type="protein sequence ID" value="CAH3142326.1"/>
    <property type="molecule type" value="Genomic_DNA"/>
</dbReference>
<sequence length="107" mass="11959">MEIATSIIRINAFSLRKPITDLAGLKTKPRTESTRPWRIPPILLPRVLKPCSTLTTDFRPPVNELTITPIVVTTARTTAETIRCNAGDEKTSEVSKEIKLNLIYRTG</sequence>
<gene>
    <name evidence="1" type="ORF">PMEA_00020073</name>
</gene>
<dbReference type="Proteomes" id="UP001159428">
    <property type="component" value="Unassembled WGS sequence"/>
</dbReference>